<dbReference type="PROSITE" id="PS00027">
    <property type="entry name" value="HOMEOBOX_1"/>
    <property type="match status" value="1"/>
</dbReference>
<dbReference type="STRING" id="102285.A0A0R3T1H5"/>
<dbReference type="GO" id="GO:0000977">
    <property type="term" value="F:RNA polymerase II transcription regulatory region sequence-specific DNA binding"/>
    <property type="evidence" value="ECO:0007669"/>
    <property type="project" value="TreeGrafter"/>
</dbReference>
<dbReference type="Pfam" id="PF00046">
    <property type="entry name" value="Homeodomain"/>
    <property type="match status" value="1"/>
</dbReference>
<dbReference type="EMBL" id="UZAE01000224">
    <property type="protein sequence ID" value="VDN96584.1"/>
    <property type="molecule type" value="Genomic_DNA"/>
</dbReference>
<evidence type="ECO:0000256" key="8">
    <source>
        <dbReference type="PROSITE-ProRule" id="PRU00108"/>
    </source>
</evidence>
<evidence type="ECO:0000256" key="1">
    <source>
        <dbReference type="ARBA" id="ARBA00004123"/>
    </source>
</evidence>
<evidence type="ECO:0000256" key="7">
    <source>
        <dbReference type="ARBA" id="ARBA00038165"/>
    </source>
</evidence>
<reference evidence="12 13" key="2">
    <citation type="submission" date="2018-11" db="EMBL/GenBank/DDBJ databases">
        <authorList>
            <consortium name="Pathogen Informatics"/>
        </authorList>
    </citation>
    <scope>NUCLEOTIDE SEQUENCE [LARGE SCALE GENOMIC DNA]</scope>
</reference>
<dbReference type="GO" id="GO:0005634">
    <property type="term" value="C:nucleus"/>
    <property type="evidence" value="ECO:0007669"/>
    <property type="project" value="UniProtKB-SubCell"/>
</dbReference>
<comment type="similarity">
    <text evidence="7">Belongs to the HMX homeobox family.</text>
</comment>
<evidence type="ECO:0000313" key="14">
    <source>
        <dbReference type="WBParaSite" id="HNAJ_0000072501-mRNA-1"/>
    </source>
</evidence>
<dbReference type="OrthoDB" id="6159439at2759"/>
<feature type="DNA-binding region" description="Homeobox" evidence="8">
    <location>
        <begin position="56"/>
        <end position="115"/>
    </location>
</feature>
<evidence type="ECO:0000256" key="10">
    <source>
        <dbReference type="SAM" id="MobiDB-lite"/>
    </source>
</evidence>
<dbReference type="CDD" id="cd00086">
    <property type="entry name" value="homeodomain"/>
    <property type="match status" value="1"/>
</dbReference>
<dbReference type="InterPro" id="IPR051300">
    <property type="entry name" value="HMX_Homeobox_TF"/>
</dbReference>
<feature type="domain" description="Homeobox" evidence="11">
    <location>
        <begin position="54"/>
        <end position="114"/>
    </location>
</feature>
<keyword evidence="2" id="KW-0805">Transcription regulation</keyword>
<dbReference type="InterPro" id="IPR020479">
    <property type="entry name" value="HD_metazoa"/>
</dbReference>
<dbReference type="SUPFAM" id="SSF46689">
    <property type="entry name" value="Homeodomain-like"/>
    <property type="match status" value="1"/>
</dbReference>
<keyword evidence="13" id="KW-1185">Reference proteome</keyword>
<sequence length="151" mass="17832">LISLRPFLSILSSCKIPGVVLSHHSWYDTYKLRTVEEMQSTKKTEPQSENQQRYQEKKTRTVFSRTQVSTLEGAFGSKHYLSSGERISLAKHLRLTETQVKIWFQNRRNKLKRKRKLEMEATARESILPSEKTKDVWPPGVTRFWIQKYCN</sequence>
<organism evidence="14">
    <name type="scientific">Rodentolepis nana</name>
    <name type="common">Dwarf tapeworm</name>
    <name type="synonym">Hymenolepis nana</name>
    <dbReference type="NCBI Taxonomy" id="102285"/>
    <lineage>
        <taxon>Eukaryota</taxon>
        <taxon>Metazoa</taxon>
        <taxon>Spiralia</taxon>
        <taxon>Lophotrochozoa</taxon>
        <taxon>Platyhelminthes</taxon>
        <taxon>Cestoda</taxon>
        <taxon>Eucestoda</taxon>
        <taxon>Cyclophyllidea</taxon>
        <taxon>Hymenolepididae</taxon>
        <taxon>Rodentolepis</taxon>
    </lineage>
</organism>
<dbReference type="PANTHER" id="PTHR46110:SF3">
    <property type="entry name" value="HOMEOBOX PROTEIN HMX"/>
    <property type="match status" value="1"/>
</dbReference>
<evidence type="ECO:0000256" key="2">
    <source>
        <dbReference type="ARBA" id="ARBA00023015"/>
    </source>
</evidence>
<protein>
    <submittedName>
        <fullName evidence="14">Homeobox domain-containing protein</fullName>
    </submittedName>
</protein>
<evidence type="ECO:0000256" key="4">
    <source>
        <dbReference type="ARBA" id="ARBA00023155"/>
    </source>
</evidence>
<evidence type="ECO:0000313" key="12">
    <source>
        <dbReference type="EMBL" id="VDN96584.1"/>
    </source>
</evidence>
<keyword evidence="6 8" id="KW-0539">Nucleus</keyword>
<keyword evidence="3 8" id="KW-0238">DNA-binding</keyword>
<reference evidence="14" key="1">
    <citation type="submission" date="2017-02" db="UniProtKB">
        <authorList>
            <consortium name="WormBaseParasite"/>
        </authorList>
    </citation>
    <scope>IDENTIFICATION</scope>
</reference>
<name>A0A0R3T1H5_RODNA</name>
<keyword evidence="5" id="KW-0804">Transcription</keyword>
<evidence type="ECO:0000259" key="11">
    <source>
        <dbReference type="PROSITE" id="PS50071"/>
    </source>
</evidence>
<dbReference type="SMART" id="SM00389">
    <property type="entry name" value="HOX"/>
    <property type="match status" value="1"/>
</dbReference>
<keyword evidence="4 8" id="KW-0371">Homeobox</keyword>
<dbReference type="Gene3D" id="1.10.10.60">
    <property type="entry name" value="Homeodomain-like"/>
    <property type="match status" value="1"/>
</dbReference>
<evidence type="ECO:0000313" key="13">
    <source>
        <dbReference type="Proteomes" id="UP000278807"/>
    </source>
</evidence>
<evidence type="ECO:0000256" key="6">
    <source>
        <dbReference type="ARBA" id="ARBA00023242"/>
    </source>
</evidence>
<proteinExistence type="inferred from homology"/>
<dbReference type="Proteomes" id="UP000278807">
    <property type="component" value="Unassembled WGS sequence"/>
</dbReference>
<comment type="subcellular location">
    <subcellularLocation>
        <location evidence="1 8 9">Nucleus</location>
    </subcellularLocation>
</comment>
<dbReference type="WBParaSite" id="HNAJ_0000072501-mRNA-1">
    <property type="protein sequence ID" value="HNAJ_0000072501-mRNA-1"/>
    <property type="gene ID" value="HNAJ_0000072501"/>
</dbReference>
<feature type="region of interest" description="Disordered" evidence="10">
    <location>
        <begin position="38"/>
        <end position="59"/>
    </location>
</feature>
<dbReference type="PANTHER" id="PTHR46110">
    <property type="entry name" value="HOMEOBOX PROTEIN HMX"/>
    <property type="match status" value="1"/>
</dbReference>
<dbReference type="PRINTS" id="PR00024">
    <property type="entry name" value="HOMEOBOX"/>
</dbReference>
<gene>
    <name evidence="12" type="ORF">HNAJ_LOCUS725</name>
</gene>
<dbReference type="PROSITE" id="PS50071">
    <property type="entry name" value="HOMEOBOX_2"/>
    <property type="match status" value="1"/>
</dbReference>
<evidence type="ECO:0000256" key="9">
    <source>
        <dbReference type="RuleBase" id="RU000682"/>
    </source>
</evidence>
<dbReference type="InterPro" id="IPR001356">
    <property type="entry name" value="HD"/>
</dbReference>
<evidence type="ECO:0000256" key="5">
    <source>
        <dbReference type="ARBA" id="ARBA00023163"/>
    </source>
</evidence>
<dbReference type="AlphaFoldDB" id="A0A0R3T1H5"/>
<evidence type="ECO:0000256" key="3">
    <source>
        <dbReference type="ARBA" id="ARBA00023125"/>
    </source>
</evidence>
<accession>A0A0R3T1H5</accession>
<dbReference type="InterPro" id="IPR017970">
    <property type="entry name" value="Homeobox_CS"/>
</dbReference>
<dbReference type="InterPro" id="IPR009057">
    <property type="entry name" value="Homeodomain-like_sf"/>
</dbReference>
<dbReference type="GO" id="GO:0000981">
    <property type="term" value="F:DNA-binding transcription factor activity, RNA polymerase II-specific"/>
    <property type="evidence" value="ECO:0007669"/>
    <property type="project" value="InterPro"/>
</dbReference>